<sequence>MRGYCFGAAHSLRSGRAIAQLAGLLGPAAAKPLWSAAFGGPATAPQPAGLSALGLTHFL</sequence>
<reference evidence="1 2" key="1">
    <citation type="journal article" date="2012" name="Stand. Genomic Sci.">
        <title>Complete genome sequencing and analysis of Saprospira grandis str. Lewin, a predatory marine bacterium.</title>
        <authorList>
            <person name="Saw J.H."/>
            <person name="Yuryev A."/>
            <person name="Kanbe M."/>
            <person name="Hou S."/>
            <person name="Young A.G."/>
            <person name="Aizawa S."/>
            <person name="Alam M."/>
        </authorList>
    </citation>
    <scope>NUCLEOTIDE SEQUENCE [LARGE SCALE GENOMIC DNA]</scope>
    <source>
        <strain evidence="1 2">Lewin</strain>
    </source>
</reference>
<protein>
    <submittedName>
        <fullName evidence="1">Uncharacterized protein</fullName>
    </submittedName>
</protein>
<organism evidence="1 2">
    <name type="scientific">Saprospira grandis (strain Lewin)</name>
    <dbReference type="NCBI Taxonomy" id="984262"/>
    <lineage>
        <taxon>Bacteria</taxon>
        <taxon>Pseudomonadati</taxon>
        <taxon>Bacteroidota</taxon>
        <taxon>Saprospiria</taxon>
        <taxon>Saprospirales</taxon>
        <taxon>Saprospiraceae</taxon>
        <taxon>Saprospira</taxon>
    </lineage>
</organism>
<dbReference type="EMBL" id="CP002831">
    <property type="protein sequence ID" value="AFC22916.1"/>
    <property type="molecule type" value="Genomic_DNA"/>
</dbReference>
<accession>H6L544</accession>
<evidence type="ECO:0000313" key="2">
    <source>
        <dbReference type="Proteomes" id="UP000007519"/>
    </source>
</evidence>
<dbReference type="Proteomes" id="UP000007519">
    <property type="component" value="Chromosome"/>
</dbReference>
<dbReference type="AlphaFoldDB" id="H6L544"/>
<dbReference type="STRING" id="984262.SGRA_0175"/>
<proteinExistence type="predicted"/>
<evidence type="ECO:0000313" key="1">
    <source>
        <dbReference type="EMBL" id="AFC22916.1"/>
    </source>
</evidence>
<keyword evidence="2" id="KW-1185">Reference proteome</keyword>
<dbReference type="KEGG" id="sgn:SGRA_0175"/>
<name>H6L544_SAPGL</name>
<gene>
    <name evidence="1" type="ordered locus">SGRA_0175</name>
</gene>
<dbReference type="HOGENOM" id="CLU_2958099_0_0_10"/>